<keyword evidence="11" id="KW-1185">Reference proteome</keyword>
<dbReference type="SMART" id="SM00220">
    <property type="entry name" value="S_TKc"/>
    <property type="match status" value="1"/>
</dbReference>
<dbReference type="Proteomes" id="UP000054937">
    <property type="component" value="Unassembled WGS sequence"/>
</dbReference>
<comment type="caution">
    <text evidence="10">The sequence shown here is derived from an EMBL/GenBank/DDBJ whole genome shotgun (WGS) entry which is preliminary data.</text>
</comment>
<accession>A0A0V0QS71</accession>
<evidence type="ECO:0000259" key="8">
    <source>
        <dbReference type="PROSITE" id="PS50011"/>
    </source>
</evidence>
<evidence type="ECO:0000313" key="10">
    <source>
        <dbReference type="EMBL" id="KRX05171.1"/>
    </source>
</evidence>
<dbReference type="InterPro" id="IPR008271">
    <property type="entry name" value="Ser/Thr_kinase_AS"/>
</dbReference>
<organism evidence="10 11">
    <name type="scientific">Pseudocohnilembus persalinus</name>
    <name type="common">Ciliate</name>
    <dbReference type="NCBI Taxonomy" id="266149"/>
    <lineage>
        <taxon>Eukaryota</taxon>
        <taxon>Sar</taxon>
        <taxon>Alveolata</taxon>
        <taxon>Ciliophora</taxon>
        <taxon>Intramacronucleata</taxon>
        <taxon>Oligohymenophorea</taxon>
        <taxon>Scuticociliatia</taxon>
        <taxon>Philasterida</taxon>
        <taxon>Pseudocohnilembidae</taxon>
        <taxon>Pseudocohnilembus</taxon>
    </lineage>
</organism>
<evidence type="ECO:0000256" key="6">
    <source>
        <dbReference type="PROSITE-ProRule" id="PRU10141"/>
    </source>
</evidence>
<dbReference type="AlphaFoldDB" id="A0A0V0QS71"/>
<evidence type="ECO:0000256" key="5">
    <source>
        <dbReference type="ARBA" id="ARBA00022840"/>
    </source>
</evidence>
<evidence type="ECO:0000256" key="3">
    <source>
        <dbReference type="ARBA" id="ARBA00022741"/>
    </source>
</evidence>
<dbReference type="InterPro" id="IPR000719">
    <property type="entry name" value="Prot_kinase_dom"/>
</dbReference>
<evidence type="ECO:0000256" key="1">
    <source>
        <dbReference type="ARBA" id="ARBA00022527"/>
    </source>
</evidence>
<dbReference type="InterPro" id="IPR017441">
    <property type="entry name" value="Protein_kinase_ATP_BS"/>
</dbReference>
<comment type="similarity">
    <text evidence="7">Belongs to the protein kinase superfamily.</text>
</comment>
<dbReference type="SUPFAM" id="SSF56112">
    <property type="entry name" value="Protein kinase-like (PK-like)"/>
    <property type="match status" value="1"/>
</dbReference>
<dbReference type="GO" id="GO:0005524">
    <property type="term" value="F:ATP binding"/>
    <property type="evidence" value="ECO:0007669"/>
    <property type="project" value="UniProtKB-UniRule"/>
</dbReference>
<gene>
    <name evidence="10" type="ORF">PPERSA_06805</name>
</gene>
<proteinExistence type="inferred from homology"/>
<feature type="domain" description="AGC-kinase C-terminal" evidence="9">
    <location>
        <begin position="279"/>
        <end position="315"/>
    </location>
</feature>
<feature type="binding site" evidence="6">
    <location>
        <position position="54"/>
    </location>
    <ligand>
        <name>ATP</name>
        <dbReference type="ChEBI" id="CHEBI:30616"/>
    </ligand>
</feature>
<keyword evidence="1 7" id="KW-0723">Serine/threonine-protein kinase</keyword>
<dbReference type="GO" id="GO:0004674">
    <property type="term" value="F:protein serine/threonine kinase activity"/>
    <property type="evidence" value="ECO:0007669"/>
    <property type="project" value="UniProtKB-KW"/>
</dbReference>
<keyword evidence="2" id="KW-0808">Transferase</keyword>
<dbReference type="Gene3D" id="1.10.510.10">
    <property type="entry name" value="Transferase(Phosphotransferase) domain 1"/>
    <property type="match status" value="1"/>
</dbReference>
<protein>
    <submittedName>
        <fullName evidence="10">Protein kinase-like domain</fullName>
    </submittedName>
</protein>
<dbReference type="OMA" id="QADFWAF"/>
<dbReference type="InterPro" id="IPR011009">
    <property type="entry name" value="Kinase-like_dom_sf"/>
</dbReference>
<keyword evidence="3 6" id="KW-0547">Nucleotide-binding</keyword>
<keyword evidence="5 6" id="KW-0067">ATP-binding</keyword>
<feature type="domain" description="Protein kinase" evidence="8">
    <location>
        <begin position="24"/>
        <end position="278"/>
    </location>
</feature>
<evidence type="ECO:0000313" key="11">
    <source>
        <dbReference type="Proteomes" id="UP000054937"/>
    </source>
</evidence>
<evidence type="ECO:0000256" key="7">
    <source>
        <dbReference type="RuleBase" id="RU000304"/>
    </source>
</evidence>
<dbReference type="PROSITE" id="PS00107">
    <property type="entry name" value="PROTEIN_KINASE_ATP"/>
    <property type="match status" value="1"/>
</dbReference>
<dbReference type="PROSITE" id="PS00108">
    <property type="entry name" value="PROTEIN_KINASE_ST"/>
    <property type="match status" value="1"/>
</dbReference>
<evidence type="ECO:0000256" key="4">
    <source>
        <dbReference type="ARBA" id="ARBA00022777"/>
    </source>
</evidence>
<dbReference type="PROSITE" id="PS50011">
    <property type="entry name" value="PROTEIN_KINASE_DOM"/>
    <property type="match status" value="1"/>
</dbReference>
<name>A0A0V0QS71_PSEPJ</name>
<dbReference type="Gene3D" id="3.30.200.20">
    <property type="entry name" value="Phosphorylase Kinase, domain 1"/>
    <property type="match status" value="1"/>
</dbReference>
<dbReference type="InParanoid" id="A0A0V0QS71"/>
<dbReference type="Pfam" id="PF00069">
    <property type="entry name" value="Pkinase"/>
    <property type="match status" value="1"/>
</dbReference>
<reference evidence="10 11" key="1">
    <citation type="journal article" date="2015" name="Sci. Rep.">
        <title>Genome of the facultative scuticociliatosis pathogen Pseudocohnilembus persalinus provides insight into its virulence through horizontal gene transfer.</title>
        <authorList>
            <person name="Xiong J."/>
            <person name="Wang G."/>
            <person name="Cheng J."/>
            <person name="Tian M."/>
            <person name="Pan X."/>
            <person name="Warren A."/>
            <person name="Jiang C."/>
            <person name="Yuan D."/>
            <person name="Miao W."/>
        </authorList>
    </citation>
    <scope>NUCLEOTIDE SEQUENCE [LARGE SCALE GENOMIC DNA]</scope>
    <source>
        <strain evidence="10">36N120E</strain>
    </source>
</reference>
<dbReference type="OrthoDB" id="3638488at2759"/>
<dbReference type="InterPro" id="IPR000961">
    <property type="entry name" value="AGC-kinase_C"/>
</dbReference>
<evidence type="ECO:0000259" key="9">
    <source>
        <dbReference type="PROSITE" id="PS51285"/>
    </source>
</evidence>
<dbReference type="EMBL" id="LDAU01000110">
    <property type="protein sequence ID" value="KRX05171.1"/>
    <property type="molecule type" value="Genomic_DNA"/>
</dbReference>
<dbReference type="PROSITE" id="PS51285">
    <property type="entry name" value="AGC_KINASE_CTER"/>
    <property type="match status" value="1"/>
</dbReference>
<sequence length="315" mass="37185">MEQKKLLKKNENDNLIQNFDLKQYRKIKKIGEGESGEIYLIENKNNENERYALKQIQKINQPEKCQVYKEYQIAQKLKHPFLVKFITFIEDKTDYYFLFEFCPGGDLHHLIQQNIKLTNSQAKFYAAQILIVLEYLRKEKIIYRDIKPENILIDENGYVKLADFGVSTQLKMGTEQTGSIIESLENYRPPESIKGQNYGYGYDYYQFGCLLYEMLKGDPPFQDDSNFGSNIEEQKIRGKIEFPSNISKEAQSLITQLLTKDEKKRLQDPEKIKKSKFFKGFKFDQLLNKKLTSPFKPALRNQNDYIQYFDSVNNI</sequence>
<keyword evidence="4 10" id="KW-0418">Kinase</keyword>
<evidence type="ECO:0000256" key="2">
    <source>
        <dbReference type="ARBA" id="ARBA00022679"/>
    </source>
</evidence>
<dbReference type="PANTHER" id="PTHR24353">
    <property type="entry name" value="CYCLIC NUCLEOTIDE-DEPENDENT PROTEIN KINASE"/>
    <property type="match status" value="1"/>
</dbReference>